<dbReference type="FunFam" id="2.170.150.20:FF:000005">
    <property type="entry name" value="Blast:Protein cereblon homolog"/>
    <property type="match status" value="1"/>
</dbReference>
<comment type="similarity">
    <text evidence="1">Belongs to the CRBN family.</text>
</comment>
<dbReference type="PANTHER" id="PTHR14255:SF4">
    <property type="entry name" value="PROTEIN CEREBLON"/>
    <property type="match status" value="1"/>
</dbReference>
<comment type="subunit">
    <text evidence="6">Likely a component of a DCX (DDB1-CUL4-X-box) protein ligase complex. May interact with pic/DDB1.</text>
</comment>
<keyword evidence="9" id="KW-1185">Reference proteome</keyword>
<evidence type="ECO:0000256" key="1">
    <source>
        <dbReference type="ARBA" id="ARBA00005293"/>
    </source>
</evidence>
<organism evidence="8 9">
    <name type="scientific">Lithospermum erythrorhizon</name>
    <name type="common">Purple gromwell</name>
    <name type="synonym">Lithospermum officinale var. erythrorhizon</name>
    <dbReference type="NCBI Taxonomy" id="34254"/>
    <lineage>
        <taxon>Eukaryota</taxon>
        <taxon>Viridiplantae</taxon>
        <taxon>Streptophyta</taxon>
        <taxon>Embryophyta</taxon>
        <taxon>Tracheophyta</taxon>
        <taxon>Spermatophyta</taxon>
        <taxon>Magnoliopsida</taxon>
        <taxon>eudicotyledons</taxon>
        <taxon>Gunneridae</taxon>
        <taxon>Pentapetalae</taxon>
        <taxon>asterids</taxon>
        <taxon>lamiids</taxon>
        <taxon>Boraginales</taxon>
        <taxon>Boraginaceae</taxon>
        <taxon>Boraginoideae</taxon>
        <taxon>Lithospermeae</taxon>
        <taxon>Lithospermum</taxon>
    </lineage>
</organism>
<evidence type="ECO:0000256" key="4">
    <source>
        <dbReference type="ARBA" id="ARBA00030079"/>
    </source>
</evidence>
<evidence type="ECO:0000256" key="2">
    <source>
        <dbReference type="ARBA" id="ARBA00009142"/>
    </source>
</evidence>
<protein>
    <recommendedName>
        <fullName evidence="3">Protein cereblon</fullName>
    </recommendedName>
    <alternativeName>
        <fullName evidence="4">Protein ohgata</fullName>
    </alternativeName>
</protein>
<dbReference type="GO" id="GO:0016567">
    <property type="term" value="P:protein ubiquitination"/>
    <property type="evidence" value="ECO:0007669"/>
    <property type="project" value="TreeGrafter"/>
</dbReference>
<dbReference type="Proteomes" id="UP001454036">
    <property type="component" value="Unassembled WGS sequence"/>
</dbReference>
<feature type="domain" description="CULT" evidence="7">
    <location>
        <begin position="13"/>
        <end position="128"/>
    </location>
</feature>
<keyword evidence="8" id="KW-0436">Ligase</keyword>
<evidence type="ECO:0000256" key="5">
    <source>
        <dbReference type="ARBA" id="ARBA00046075"/>
    </source>
</evidence>
<dbReference type="PANTHER" id="PTHR14255">
    <property type="entry name" value="CEREBLON"/>
    <property type="match status" value="1"/>
</dbReference>
<name>A0AAV3QCZ5_LITER</name>
<evidence type="ECO:0000256" key="6">
    <source>
        <dbReference type="ARBA" id="ARBA00046796"/>
    </source>
</evidence>
<dbReference type="Gene3D" id="2.170.150.20">
    <property type="entry name" value="Peptide methionine sulfoxide reductase"/>
    <property type="match status" value="1"/>
</dbReference>
<comment type="caution">
    <text evidence="8">The sequence shown here is derived from an EMBL/GenBank/DDBJ whole genome shotgun (WGS) entry which is preliminary data.</text>
</comment>
<evidence type="ECO:0000313" key="8">
    <source>
        <dbReference type="EMBL" id="GAA0161894.1"/>
    </source>
</evidence>
<dbReference type="CDD" id="cd15777">
    <property type="entry name" value="CRBN_C_like"/>
    <property type="match status" value="1"/>
</dbReference>
<evidence type="ECO:0000259" key="7">
    <source>
        <dbReference type="PROSITE" id="PS51788"/>
    </source>
</evidence>
<dbReference type="InterPro" id="IPR034750">
    <property type="entry name" value="CULT"/>
</dbReference>
<evidence type="ECO:0000256" key="3">
    <source>
        <dbReference type="ARBA" id="ARBA00014394"/>
    </source>
</evidence>
<dbReference type="GO" id="GO:0031464">
    <property type="term" value="C:Cul4A-RING E3 ubiquitin ligase complex"/>
    <property type="evidence" value="ECO:0007669"/>
    <property type="project" value="TreeGrafter"/>
</dbReference>
<dbReference type="PROSITE" id="PS51788">
    <property type="entry name" value="CULT"/>
    <property type="match status" value="1"/>
</dbReference>
<dbReference type="GO" id="GO:0016874">
    <property type="term" value="F:ligase activity"/>
    <property type="evidence" value="ECO:0007669"/>
    <property type="project" value="UniProtKB-KW"/>
</dbReference>
<accession>A0AAV3QCZ5</accession>
<comment type="similarity">
    <text evidence="2">Belongs to the 4-toluene sulfonate uptake permease (TSUP) (TC 2.A.102) family.</text>
</comment>
<sequence length="129" mass="14306">MRWVRRSWRWVGTTTAVVDDCGGGGVIVGHIMGVGRSDMLIMSSQGPLGAYVNPHGYVHEVMTLHRVNGLAVIGRPVKEYSWFPGYAWSIVECTTCESQMGWLFSATRKALKPRSFWGIRSSQVSDDAT</sequence>
<comment type="function">
    <text evidence="5">Substrate recognition component of a DCX (DDB1-CUL4-X-box) E3 protein ligase complex that mediates the ubiquitination and subsequent proteasomal degradation of target proteins. Has an essential role in mediating growth by negatively regulating insulin signaling. It also has a role in maintaining presynaptic function in the neuromuscular junction synapses of third-instar larvae.</text>
</comment>
<dbReference type="EMBL" id="BAABME010020941">
    <property type="protein sequence ID" value="GAA0161894.1"/>
    <property type="molecule type" value="Genomic_DNA"/>
</dbReference>
<dbReference type="AlphaFoldDB" id="A0AAV3QCZ5"/>
<proteinExistence type="inferred from homology"/>
<evidence type="ECO:0000313" key="9">
    <source>
        <dbReference type="Proteomes" id="UP001454036"/>
    </source>
</evidence>
<reference evidence="8 9" key="1">
    <citation type="submission" date="2024-01" db="EMBL/GenBank/DDBJ databases">
        <title>The complete chloroplast genome sequence of Lithospermum erythrorhizon: insights into the phylogenetic relationship among Boraginaceae species and the maternal lineages of purple gromwells.</title>
        <authorList>
            <person name="Okada T."/>
            <person name="Watanabe K."/>
        </authorList>
    </citation>
    <scope>NUCLEOTIDE SEQUENCE [LARGE SCALE GENOMIC DNA]</scope>
</reference>
<gene>
    <name evidence="8" type="ORF">LIER_39316</name>
</gene>